<gene>
    <name evidence="1" type="ORF">SORDD14_01169</name>
</gene>
<protein>
    <submittedName>
        <fullName evidence="1">Uncharacterized protein</fullName>
    </submittedName>
</protein>
<reference evidence="1 2" key="1">
    <citation type="submission" date="2016-01" db="EMBL/GenBank/DDBJ databases">
        <title>Highly variable Streptococcus oralis are common among viridans streptococci isolated from primates.</title>
        <authorList>
            <person name="Denapaite D."/>
            <person name="Rieger M."/>
            <person name="Koendgen S."/>
            <person name="Brueckner R."/>
            <person name="Ochigava I."/>
            <person name="Kappeler P."/>
            <person name="Maetz-Rensing K."/>
            <person name="Leendertz F."/>
            <person name="Hakenbeck R."/>
        </authorList>
    </citation>
    <scope>NUCLEOTIDE SEQUENCE [LARGE SCALE GENOMIC DNA]</scope>
    <source>
        <strain evidence="1 2">DD14</strain>
    </source>
</reference>
<proteinExistence type="predicted"/>
<evidence type="ECO:0000313" key="1">
    <source>
        <dbReference type="EMBL" id="KXT81564.1"/>
    </source>
</evidence>
<evidence type="ECO:0000313" key="2">
    <source>
        <dbReference type="Proteomes" id="UP000070497"/>
    </source>
</evidence>
<dbReference type="Proteomes" id="UP000070497">
    <property type="component" value="Unassembled WGS sequence"/>
</dbReference>
<accession>A0A139P0V9</accession>
<dbReference type="PATRIC" id="fig|1303.77.peg.1309"/>
<dbReference type="EMBL" id="LQRI01000157">
    <property type="protein sequence ID" value="KXT81564.1"/>
    <property type="molecule type" value="Genomic_DNA"/>
</dbReference>
<name>A0A139P0V9_STROR</name>
<dbReference type="AlphaFoldDB" id="A0A139P0V9"/>
<sequence length="37" mass="4446">MTKEELMKALDELEEQAISDIEDKEEQLRTKRLQLKL</sequence>
<organism evidence="1 2">
    <name type="scientific">Streptococcus oralis</name>
    <dbReference type="NCBI Taxonomy" id="1303"/>
    <lineage>
        <taxon>Bacteria</taxon>
        <taxon>Bacillati</taxon>
        <taxon>Bacillota</taxon>
        <taxon>Bacilli</taxon>
        <taxon>Lactobacillales</taxon>
        <taxon>Streptococcaceae</taxon>
        <taxon>Streptococcus</taxon>
    </lineage>
</organism>
<comment type="caution">
    <text evidence="1">The sequence shown here is derived from an EMBL/GenBank/DDBJ whole genome shotgun (WGS) entry which is preliminary data.</text>
</comment>